<sequence>MYNEIARQRHQFPVVARYMGSWYNLTSFVEHFQRCVAHLRFKEFKANYESTRRVPVMQTCIELLERFATEIYTHEIFLLARSMRVLNIENNDDCSKYIMCKHERLDFL</sequence>
<gene>
    <name evidence="1" type="ORF">Ahy_A10g048672</name>
</gene>
<protein>
    <recommendedName>
        <fullName evidence="3">Protein FAR1-RELATED SEQUENCE</fullName>
    </recommendedName>
</protein>
<dbReference type="Proteomes" id="UP000289738">
    <property type="component" value="Chromosome A10"/>
</dbReference>
<evidence type="ECO:0000313" key="1">
    <source>
        <dbReference type="EMBL" id="RYR33972.1"/>
    </source>
</evidence>
<evidence type="ECO:0000313" key="2">
    <source>
        <dbReference type="Proteomes" id="UP000289738"/>
    </source>
</evidence>
<reference evidence="1 2" key="1">
    <citation type="submission" date="2019-01" db="EMBL/GenBank/DDBJ databases">
        <title>Sequencing of cultivated peanut Arachis hypogaea provides insights into genome evolution and oil improvement.</title>
        <authorList>
            <person name="Chen X."/>
        </authorList>
    </citation>
    <scope>NUCLEOTIDE SEQUENCE [LARGE SCALE GENOMIC DNA]</scope>
    <source>
        <strain evidence="2">cv. Fuhuasheng</strain>
        <tissue evidence="1">Leaves</tissue>
    </source>
</reference>
<accession>A0A445B5L6</accession>
<organism evidence="1 2">
    <name type="scientific">Arachis hypogaea</name>
    <name type="common">Peanut</name>
    <dbReference type="NCBI Taxonomy" id="3818"/>
    <lineage>
        <taxon>Eukaryota</taxon>
        <taxon>Viridiplantae</taxon>
        <taxon>Streptophyta</taxon>
        <taxon>Embryophyta</taxon>
        <taxon>Tracheophyta</taxon>
        <taxon>Spermatophyta</taxon>
        <taxon>Magnoliopsida</taxon>
        <taxon>eudicotyledons</taxon>
        <taxon>Gunneridae</taxon>
        <taxon>Pentapetalae</taxon>
        <taxon>rosids</taxon>
        <taxon>fabids</taxon>
        <taxon>Fabales</taxon>
        <taxon>Fabaceae</taxon>
        <taxon>Papilionoideae</taxon>
        <taxon>50 kb inversion clade</taxon>
        <taxon>dalbergioids sensu lato</taxon>
        <taxon>Dalbergieae</taxon>
        <taxon>Pterocarpus clade</taxon>
        <taxon>Arachis</taxon>
    </lineage>
</organism>
<keyword evidence="2" id="KW-1185">Reference proteome</keyword>
<proteinExistence type="predicted"/>
<dbReference type="EMBL" id="SDMP01000010">
    <property type="protein sequence ID" value="RYR33972.1"/>
    <property type="molecule type" value="Genomic_DNA"/>
</dbReference>
<dbReference type="AlphaFoldDB" id="A0A445B5L6"/>
<comment type="caution">
    <text evidence="1">The sequence shown here is derived from an EMBL/GenBank/DDBJ whole genome shotgun (WGS) entry which is preliminary data.</text>
</comment>
<evidence type="ECO:0008006" key="3">
    <source>
        <dbReference type="Google" id="ProtNLM"/>
    </source>
</evidence>
<name>A0A445B5L6_ARAHY</name>